<evidence type="ECO:0000313" key="1">
    <source>
        <dbReference type="EMBL" id="XDJ15320.1"/>
    </source>
</evidence>
<protein>
    <submittedName>
        <fullName evidence="1">Uncharacterized protein</fullName>
    </submittedName>
</protein>
<reference evidence="1" key="1">
    <citation type="submission" date="2024-07" db="EMBL/GenBank/DDBJ databases">
        <authorList>
            <person name="Bringhurst R.M."/>
            <person name="Homer T.E."/>
        </authorList>
    </citation>
    <scope>NUCLEOTIDE SEQUENCE</scope>
</reference>
<name>A0AB39CEM9_9VIRU</name>
<dbReference type="EMBL" id="PQ015379">
    <property type="protein sequence ID" value="XDJ15320.1"/>
    <property type="molecule type" value="Genomic_DNA"/>
</dbReference>
<sequence>MARTKAPAIATPENLDPALTQIIVVDFGEWGRGETLEEALSKIPPKGRRKLESYMQVWHIVPGTYIGDDGIFYNNDPALQIRPVLNETRRTK</sequence>
<accession>A0AB39CEM9</accession>
<organism evidence="1">
    <name type="scientific">Pseudomonas phage HRDY3</name>
    <dbReference type="NCBI Taxonomy" id="3236930"/>
    <lineage>
        <taxon>Viruses</taxon>
    </lineage>
</organism>
<proteinExistence type="predicted"/>